<dbReference type="Proteomes" id="UP000176923">
    <property type="component" value="Unassembled WGS sequence"/>
</dbReference>
<reference evidence="1 2" key="1">
    <citation type="journal article" date="2016" name="Nat. Commun.">
        <title>Thousands of microbial genomes shed light on interconnected biogeochemical processes in an aquifer system.</title>
        <authorList>
            <person name="Anantharaman K."/>
            <person name="Brown C.T."/>
            <person name="Hug L.A."/>
            <person name="Sharon I."/>
            <person name="Castelle C.J."/>
            <person name="Probst A.J."/>
            <person name="Thomas B.C."/>
            <person name="Singh A."/>
            <person name="Wilkins M.J."/>
            <person name="Karaoz U."/>
            <person name="Brodie E.L."/>
            <person name="Williams K.H."/>
            <person name="Hubbard S.S."/>
            <person name="Banfield J.F."/>
        </authorList>
    </citation>
    <scope>NUCLEOTIDE SEQUENCE [LARGE SCALE GENOMIC DNA]</scope>
</reference>
<comment type="caution">
    <text evidence="1">The sequence shown here is derived from an EMBL/GenBank/DDBJ whole genome shotgun (WGS) entry which is preliminary data.</text>
</comment>
<proteinExistence type="predicted"/>
<dbReference type="EMBL" id="MFJL01000019">
    <property type="protein sequence ID" value="OGG15736.1"/>
    <property type="molecule type" value="Genomic_DNA"/>
</dbReference>
<evidence type="ECO:0000313" key="1">
    <source>
        <dbReference type="EMBL" id="OGG15736.1"/>
    </source>
</evidence>
<dbReference type="AlphaFoldDB" id="A0A1F5ZTC6"/>
<protein>
    <submittedName>
        <fullName evidence="1">Uncharacterized protein</fullName>
    </submittedName>
</protein>
<organism evidence="1 2">
    <name type="scientific">Candidatus Gottesmanbacteria bacterium RIFCSPHIGHO2_02_FULL_39_11</name>
    <dbReference type="NCBI Taxonomy" id="1798382"/>
    <lineage>
        <taxon>Bacteria</taxon>
        <taxon>Candidatus Gottesmaniibacteriota</taxon>
    </lineage>
</organism>
<dbReference type="STRING" id="1798382.A3D77_01785"/>
<accession>A0A1F5ZTC6</accession>
<gene>
    <name evidence="1" type="ORF">A3D77_01785</name>
</gene>
<name>A0A1F5ZTC6_9BACT</name>
<evidence type="ECO:0000313" key="2">
    <source>
        <dbReference type="Proteomes" id="UP000176923"/>
    </source>
</evidence>
<sequence>MDIYSQAISQIIKQQELIIGPLALNQAKGISGLDIISDSDIKIKGDGKAVLENLVKQYARLFGQASVEVCKDAVKEIKPPVPSNDLPEILR</sequence>